<gene>
    <name evidence="3" type="ORF">DUI87_32032</name>
</gene>
<dbReference type="GO" id="GO:0005085">
    <property type="term" value="F:guanyl-nucleotide exchange factor activity"/>
    <property type="evidence" value="ECO:0007669"/>
    <property type="project" value="UniProtKB-KW"/>
</dbReference>
<evidence type="ECO:0000256" key="1">
    <source>
        <dbReference type="ARBA" id="ARBA00022658"/>
    </source>
</evidence>
<dbReference type="GO" id="GO:0005829">
    <property type="term" value="C:cytosol"/>
    <property type="evidence" value="ECO:0007669"/>
    <property type="project" value="TreeGrafter"/>
</dbReference>
<dbReference type="InterPro" id="IPR039919">
    <property type="entry name" value="ARHGEF10/ARHGEF17"/>
</dbReference>
<feature type="region of interest" description="Disordered" evidence="2">
    <location>
        <begin position="137"/>
        <end position="156"/>
    </location>
</feature>
<evidence type="ECO:0000313" key="3">
    <source>
        <dbReference type="EMBL" id="RMB91802.1"/>
    </source>
</evidence>
<keyword evidence="1" id="KW-0344">Guanine-nucleotide releasing factor</keyword>
<evidence type="ECO:0000256" key="2">
    <source>
        <dbReference type="SAM" id="MobiDB-lite"/>
    </source>
</evidence>
<comment type="caution">
    <text evidence="3">The sequence shown here is derived from an EMBL/GenBank/DDBJ whole genome shotgun (WGS) entry which is preliminary data.</text>
</comment>
<keyword evidence="4" id="KW-1185">Reference proteome</keyword>
<evidence type="ECO:0000313" key="4">
    <source>
        <dbReference type="Proteomes" id="UP000269221"/>
    </source>
</evidence>
<name>A0A3M0ITI5_HIRRU</name>
<dbReference type="GO" id="GO:0030036">
    <property type="term" value="P:actin cytoskeleton organization"/>
    <property type="evidence" value="ECO:0007669"/>
    <property type="project" value="TreeGrafter"/>
</dbReference>
<dbReference type="GO" id="GO:0051496">
    <property type="term" value="P:positive regulation of stress fiber assembly"/>
    <property type="evidence" value="ECO:0007669"/>
    <property type="project" value="TreeGrafter"/>
</dbReference>
<dbReference type="PANTHER" id="PTHR12877:SF16">
    <property type="entry name" value="RHO GUANINE NUCLEOTIDE EXCHANGE FACTOR 10-LIKE PROTEIN"/>
    <property type="match status" value="1"/>
</dbReference>
<protein>
    <submittedName>
        <fullName evidence="3">Uncharacterized protein</fullName>
    </submittedName>
</protein>
<dbReference type="AlphaFoldDB" id="A0A3M0ITI5"/>
<dbReference type="Proteomes" id="UP000269221">
    <property type="component" value="Unassembled WGS sequence"/>
</dbReference>
<dbReference type="EMBL" id="QRBI01000235">
    <property type="protein sequence ID" value="RMB91802.1"/>
    <property type="molecule type" value="Genomic_DNA"/>
</dbReference>
<organism evidence="3 4">
    <name type="scientific">Hirundo rustica rustica</name>
    <dbReference type="NCBI Taxonomy" id="333673"/>
    <lineage>
        <taxon>Eukaryota</taxon>
        <taxon>Metazoa</taxon>
        <taxon>Chordata</taxon>
        <taxon>Craniata</taxon>
        <taxon>Vertebrata</taxon>
        <taxon>Euteleostomi</taxon>
        <taxon>Archelosauria</taxon>
        <taxon>Archosauria</taxon>
        <taxon>Dinosauria</taxon>
        <taxon>Saurischia</taxon>
        <taxon>Theropoda</taxon>
        <taxon>Coelurosauria</taxon>
        <taxon>Aves</taxon>
        <taxon>Neognathae</taxon>
        <taxon>Neoaves</taxon>
        <taxon>Telluraves</taxon>
        <taxon>Australaves</taxon>
        <taxon>Passeriformes</taxon>
        <taxon>Sylvioidea</taxon>
        <taxon>Hirundinidae</taxon>
        <taxon>Hirundo</taxon>
    </lineage>
</organism>
<dbReference type="GO" id="GO:0032933">
    <property type="term" value="P:SREBP signaling pathway"/>
    <property type="evidence" value="ECO:0007669"/>
    <property type="project" value="TreeGrafter"/>
</dbReference>
<dbReference type="Pfam" id="PF19056">
    <property type="entry name" value="WD40_2"/>
    <property type="match status" value="2"/>
</dbReference>
<reference evidence="3 4" key="1">
    <citation type="submission" date="2018-07" db="EMBL/GenBank/DDBJ databases">
        <title>A high quality draft genome assembly of the barn swallow (H. rustica rustica).</title>
        <authorList>
            <person name="Formenti G."/>
            <person name="Chiara M."/>
            <person name="Poveda L."/>
            <person name="Francoijs K.-J."/>
            <person name="Bonisoli-Alquati A."/>
            <person name="Canova L."/>
            <person name="Gianfranceschi L."/>
            <person name="Horner D.S."/>
            <person name="Saino N."/>
        </authorList>
    </citation>
    <scope>NUCLEOTIDE SEQUENCE [LARGE SCALE GENOMIC DNA]</scope>
    <source>
        <strain evidence="3">Chelidonia</strain>
        <tissue evidence="3">Blood</tissue>
    </source>
</reference>
<dbReference type="PANTHER" id="PTHR12877">
    <property type="entry name" value="RHO GUANINE NUCLEOTIDE EXCHANGE FACTOR"/>
    <property type="match status" value="1"/>
</dbReference>
<proteinExistence type="predicted"/>
<accession>A0A3M0ITI5</accession>
<sequence>MGMRMMMMMMVRVCEAEDEDDEMMMMRVSKAEDEDEMMMVRVCEAEDEADDDDDGEENQPGWLCPDEDSRSRAPFWCPVLCCHIPAFSSKALDLQVGGGQEGAGGQVEIFSLNRSVPRTVKSFPVPAPVLCMEFIPEPPAQDPAEPGTAPEPHGPHPAVCLGLQDGSLLVYGGVDSGTPCLQRCRLPGSAPILCLGSSAGLLLAGLQDGNVAALPRSQEGLWDAGSVRMIRVGPVPIPCYPGYPVFPVPEGLWDVGLVRMIRVGPVPIPGYPIPISPVPEEGLWDAGSVRMIRVGPGPVRALLALEESLWISSQNLVSVLGTPELQSQARNGGNGRRE</sequence>
<dbReference type="STRING" id="333673.A0A3M0ITI5"/>
<dbReference type="OrthoDB" id="28697at2759"/>